<keyword evidence="9" id="KW-1185">Reference proteome</keyword>
<comment type="catalytic activity">
    <reaction evidence="5 6">
        <text>dTDP-beta-L-rhamnose + NADP(+) = dTDP-4-dehydro-beta-L-rhamnose + NADPH + H(+)</text>
        <dbReference type="Rhea" id="RHEA:21796"/>
        <dbReference type="ChEBI" id="CHEBI:15378"/>
        <dbReference type="ChEBI" id="CHEBI:57510"/>
        <dbReference type="ChEBI" id="CHEBI:57783"/>
        <dbReference type="ChEBI" id="CHEBI:58349"/>
        <dbReference type="ChEBI" id="CHEBI:62830"/>
        <dbReference type="EC" id="1.1.1.133"/>
    </reaction>
</comment>
<dbReference type="SUPFAM" id="SSF51735">
    <property type="entry name" value="NAD(P)-binding Rossmann-fold domains"/>
    <property type="match status" value="1"/>
</dbReference>
<dbReference type="Gene3D" id="3.40.50.720">
    <property type="entry name" value="NAD(P)-binding Rossmann-like Domain"/>
    <property type="match status" value="1"/>
</dbReference>
<keyword evidence="6 8" id="KW-0560">Oxidoreductase</keyword>
<reference evidence="9" key="2">
    <citation type="journal article" date="2016" name="Environ. Microbiol. Rep.">
        <title>Analysis of defence systems and a conjugative IncP-1 plasmid in the marine polyaromatic hydrocarbons-degrading bacterium Cycloclasticus sp. 78-ME.</title>
        <authorList>
            <person name="Yakimov M.M."/>
            <person name="Crisafi F."/>
            <person name="Messina E."/>
            <person name="Smedile F."/>
            <person name="Lopatina A."/>
            <person name="Denaro R."/>
            <person name="Pieper D.H."/>
            <person name="Golyshin P.N."/>
            <person name="Giuliano L."/>
        </authorList>
    </citation>
    <scope>NUCLEOTIDE SEQUENCE [LARGE SCALE GENOMIC DNA]</scope>
    <source>
        <strain evidence="9">78-ME</strain>
    </source>
</reference>
<evidence type="ECO:0000313" key="8">
    <source>
        <dbReference type="EMBL" id="AGS38782.1"/>
    </source>
</evidence>
<dbReference type="EC" id="1.1.1.133" evidence="3 6"/>
<dbReference type="eggNOG" id="COG1091">
    <property type="taxonomic scope" value="Bacteria"/>
</dbReference>
<evidence type="ECO:0000256" key="1">
    <source>
        <dbReference type="ARBA" id="ARBA00004781"/>
    </source>
</evidence>
<sequence>MRVLLTGCQGQVVYYLENQLKETSWTLLSCGRNDLDISDGEAVIAVVQSFMPNVIINAAAYTAVDRAES</sequence>
<comment type="cofactor">
    <cofactor evidence="6">
        <name>Mg(2+)</name>
        <dbReference type="ChEBI" id="CHEBI:18420"/>
    </cofactor>
    <text evidence="6">Binds 1 Mg(2+) ion per monomer.</text>
</comment>
<dbReference type="Pfam" id="PF04321">
    <property type="entry name" value="RmlD_sub_bind"/>
    <property type="match status" value="1"/>
</dbReference>
<keyword evidence="6" id="KW-0521">NADP</keyword>
<reference evidence="8 9" key="1">
    <citation type="submission" date="2013-05" db="EMBL/GenBank/DDBJ databases">
        <title>Between feast and famine: a lifestyle of most important marine PAH-degrading bacterium Cycloclasticus sp. 7ME.</title>
        <authorList>
            <person name="Yakimov M.M."/>
            <person name="Messina E."/>
            <person name="Genovese M."/>
            <person name="Denaro R."/>
            <person name="Crisafi F."/>
            <person name="Russo D."/>
            <person name="Cappello S."/>
            <person name="Santisi S."/>
            <person name="Smedile F."/>
            <person name="Golyshina O.V."/>
            <person name="Tran H."/>
            <person name="Pieper D.H."/>
            <person name="Golyshin P.N."/>
            <person name="Giuliano L."/>
        </authorList>
    </citation>
    <scope>NUCLEOTIDE SEQUENCE [LARGE SCALE GENOMIC DNA]</scope>
    <source>
        <strain evidence="8 9">78-ME</strain>
    </source>
</reference>
<dbReference type="InterPro" id="IPR036291">
    <property type="entry name" value="NAD(P)-bd_dom_sf"/>
</dbReference>
<dbReference type="PANTHER" id="PTHR10491:SF4">
    <property type="entry name" value="METHIONINE ADENOSYLTRANSFERASE 2 SUBUNIT BETA"/>
    <property type="match status" value="1"/>
</dbReference>
<gene>
    <name evidence="8" type="ORF">CYCME_0441</name>
</gene>
<dbReference type="HOGENOM" id="CLU_2768933_0_0_6"/>
<dbReference type="GO" id="GO:0008831">
    <property type="term" value="F:dTDP-4-dehydrorhamnose reductase activity"/>
    <property type="evidence" value="ECO:0007669"/>
    <property type="project" value="UniProtKB-EC"/>
</dbReference>
<evidence type="ECO:0000256" key="2">
    <source>
        <dbReference type="ARBA" id="ARBA00010944"/>
    </source>
</evidence>
<evidence type="ECO:0000256" key="6">
    <source>
        <dbReference type="RuleBase" id="RU364082"/>
    </source>
</evidence>
<dbReference type="InterPro" id="IPR029903">
    <property type="entry name" value="RmlD-like-bd"/>
</dbReference>
<name>S5TDD7_9GAMM</name>
<accession>S5TDD7</accession>
<dbReference type="PANTHER" id="PTHR10491">
    <property type="entry name" value="DTDP-4-DEHYDRORHAMNOSE REDUCTASE"/>
    <property type="match status" value="1"/>
</dbReference>
<dbReference type="RefSeq" id="WP_020931999.1">
    <property type="nucleotide sequence ID" value="NC_021917.1"/>
</dbReference>
<evidence type="ECO:0000256" key="3">
    <source>
        <dbReference type="ARBA" id="ARBA00012929"/>
    </source>
</evidence>
<proteinExistence type="inferred from homology"/>
<protein>
    <recommendedName>
        <fullName evidence="4 6">dTDP-4-dehydrorhamnose reductase</fullName>
        <ecNumber evidence="3 6">1.1.1.133</ecNumber>
    </recommendedName>
</protein>
<evidence type="ECO:0000256" key="5">
    <source>
        <dbReference type="ARBA" id="ARBA00048200"/>
    </source>
</evidence>
<comment type="similarity">
    <text evidence="2 6">Belongs to the dTDP-4-dehydrorhamnose reductase family.</text>
</comment>
<dbReference type="AlphaFoldDB" id="S5TDD7"/>
<comment type="pathway">
    <text evidence="1 6">Carbohydrate biosynthesis; dTDP-L-rhamnose biosynthesis.</text>
</comment>
<evidence type="ECO:0000313" key="9">
    <source>
        <dbReference type="Proteomes" id="UP000015380"/>
    </source>
</evidence>
<dbReference type="EMBL" id="CP005996">
    <property type="protein sequence ID" value="AGS38782.1"/>
    <property type="molecule type" value="Genomic_DNA"/>
</dbReference>
<dbReference type="InterPro" id="IPR005913">
    <property type="entry name" value="dTDP_dehydrorham_reduct"/>
</dbReference>
<dbReference type="PATRIC" id="fig|1198232.3.peg.448"/>
<evidence type="ECO:0000256" key="4">
    <source>
        <dbReference type="ARBA" id="ARBA00017099"/>
    </source>
</evidence>
<organism evidence="8 9">
    <name type="scientific">Cycloclasticus zancles 78-ME</name>
    <dbReference type="NCBI Taxonomy" id="1198232"/>
    <lineage>
        <taxon>Bacteria</taxon>
        <taxon>Pseudomonadati</taxon>
        <taxon>Pseudomonadota</taxon>
        <taxon>Gammaproteobacteria</taxon>
        <taxon>Thiotrichales</taxon>
        <taxon>Piscirickettsiaceae</taxon>
        <taxon>Cycloclasticus</taxon>
    </lineage>
</organism>
<evidence type="ECO:0000259" key="7">
    <source>
        <dbReference type="Pfam" id="PF04321"/>
    </source>
</evidence>
<feature type="domain" description="RmlD-like substrate binding" evidence="7">
    <location>
        <begin position="1"/>
        <end position="69"/>
    </location>
</feature>
<comment type="function">
    <text evidence="6">Catalyzes the reduction of dTDP-6-deoxy-L-lyxo-4-hexulose to yield dTDP-L-rhamnose.</text>
</comment>
<dbReference type="Proteomes" id="UP000015380">
    <property type="component" value="Chromosome"/>
</dbReference>
<dbReference type="KEGG" id="cza:CYCME_0441"/>